<reference evidence="7 8" key="1">
    <citation type="submission" date="2019-10" db="EMBL/GenBank/DDBJ databases">
        <authorList>
            <person name="Palmer J.M."/>
        </authorList>
    </citation>
    <scope>NUCLEOTIDE SEQUENCE [LARGE SCALE GENOMIC DNA]</scope>
    <source>
        <strain evidence="7 8">TWF696</strain>
    </source>
</reference>
<keyword evidence="5" id="KW-0539">Nucleus</keyword>
<feature type="region of interest" description="Disordered" evidence="6">
    <location>
        <begin position="1"/>
        <end position="42"/>
    </location>
</feature>
<evidence type="ECO:0000256" key="3">
    <source>
        <dbReference type="ARBA" id="ARBA00005902"/>
    </source>
</evidence>
<comment type="similarity">
    <text evidence="3">Belongs to the translin family.</text>
</comment>
<dbReference type="InterPro" id="IPR016068">
    <property type="entry name" value="Translin_N"/>
</dbReference>
<evidence type="ECO:0000256" key="6">
    <source>
        <dbReference type="SAM" id="MobiDB-lite"/>
    </source>
</evidence>
<dbReference type="Gene3D" id="1.20.58.200">
    <property type="entry name" value="Translin, domain 2"/>
    <property type="match status" value="1"/>
</dbReference>
<dbReference type="CDD" id="cd14820">
    <property type="entry name" value="TRAX"/>
    <property type="match status" value="1"/>
</dbReference>
<evidence type="ECO:0000313" key="7">
    <source>
        <dbReference type="EMBL" id="KAK6347314.1"/>
    </source>
</evidence>
<sequence length="353" mass="38180">MPPAGSKRPHPGGGHRGPKAHPHPAAQTHGHQPDSNTAGVPAVTGPYIAMFTEFRNELDEHHDRRERVIKASRDITAASKKIIFTLQRLRPTALSVRTLPQNITAEIHTHESRVQQLLAALLPDLQGINARRYVKQYSPALQEYLEAVGFRHYLVSGEVVSFEMAGWYVSGLNADAVLSVEKSGSSGDKPPESDVEMVDAVAEGGEGEGKEGGEIPAKEEEKLHGITLTREDYVLAMFDMTGEMMRFAITSIATTPLAQLLPSTVADASSSDAKNTGGGKSTPQTLLQDLRVLRMAFESLGLGNTPFGREAEKKLEVTRQSVGKVEYAFYGMVVRGSERPEGWVADAGAAGEE</sequence>
<evidence type="ECO:0008006" key="9">
    <source>
        <dbReference type="Google" id="ProtNLM"/>
    </source>
</evidence>
<comment type="caution">
    <text evidence="7">The sequence shown here is derived from an EMBL/GenBank/DDBJ whole genome shotgun (WGS) entry which is preliminary data.</text>
</comment>
<feature type="compositionally biased region" description="Polar residues" evidence="6">
    <location>
        <begin position="29"/>
        <end position="38"/>
    </location>
</feature>
<evidence type="ECO:0000313" key="8">
    <source>
        <dbReference type="Proteomes" id="UP001375240"/>
    </source>
</evidence>
<comment type="subcellular location">
    <subcellularLocation>
        <location evidence="2">Cytoplasm</location>
    </subcellularLocation>
    <subcellularLocation>
        <location evidence="1">Nucleus</location>
    </subcellularLocation>
</comment>
<dbReference type="Gene3D" id="1.20.58.190">
    <property type="entry name" value="Translin, domain 1"/>
    <property type="match status" value="1"/>
</dbReference>
<dbReference type="InterPro" id="IPR016069">
    <property type="entry name" value="Translin_C"/>
</dbReference>
<dbReference type="EMBL" id="JAVHNQ010000005">
    <property type="protein sequence ID" value="KAK6347314.1"/>
    <property type="molecule type" value="Genomic_DNA"/>
</dbReference>
<dbReference type="GO" id="GO:0005737">
    <property type="term" value="C:cytoplasm"/>
    <property type="evidence" value="ECO:0007669"/>
    <property type="project" value="UniProtKB-SubCell"/>
</dbReference>
<evidence type="ECO:0000256" key="1">
    <source>
        <dbReference type="ARBA" id="ARBA00004123"/>
    </source>
</evidence>
<dbReference type="SUPFAM" id="SSF74784">
    <property type="entry name" value="Translin"/>
    <property type="match status" value="1"/>
</dbReference>
<proteinExistence type="inferred from homology"/>
<dbReference type="GO" id="GO:0005634">
    <property type="term" value="C:nucleus"/>
    <property type="evidence" value="ECO:0007669"/>
    <property type="project" value="UniProtKB-SubCell"/>
</dbReference>
<name>A0AAV9USN0_9PEZI</name>
<dbReference type="PANTHER" id="PTHR10741">
    <property type="entry name" value="TRANSLIN AND TRANSLIN ASSOCIATED PROTEIN X"/>
    <property type="match status" value="1"/>
</dbReference>
<dbReference type="GO" id="GO:0043565">
    <property type="term" value="F:sequence-specific DNA binding"/>
    <property type="evidence" value="ECO:0007669"/>
    <property type="project" value="InterPro"/>
</dbReference>
<keyword evidence="4" id="KW-0963">Cytoplasm</keyword>
<accession>A0AAV9USN0</accession>
<protein>
    <recommendedName>
        <fullName evidence="9">Translin</fullName>
    </recommendedName>
</protein>
<dbReference type="Proteomes" id="UP001375240">
    <property type="component" value="Unassembled WGS sequence"/>
</dbReference>
<keyword evidence="8" id="KW-1185">Reference proteome</keyword>
<organism evidence="7 8">
    <name type="scientific">Orbilia brochopaga</name>
    <dbReference type="NCBI Taxonomy" id="3140254"/>
    <lineage>
        <taxon>Eukaryota</taxon>
        <taxon>Fungi</taxon>
        <taxon>Dikarya</taxon>
        <taxon>Ascomycota</taxon>
        <taxon>Pezizomycotina</taxon>
        <taxon>Orbiliomycetes</taxon>
        <taxon>Orbiliales</taxon>
        <taxon>Orbiliaceae</taxon>
        <taxon>Orbilia</taxon>
    </lineage>
</organism>
<evidence type="ECO:0000256" key="2">
    <source>
        <dbReference type="ARBA" id="ARBA00004496"/>
    </source>
</evidence>
<dbReference type="AlphaFoldDB" id="A0AAV9USN0"/>
<evidence type="ECO:0000256" key="5">
    <source>
        <dbReference type="ARBA" id="ARBA00023242"/>
    </source>
</evidence>
<dbReference type="Pfam" id="PF01997">
    <property type="entry name" value="Translin"/>
    <property type="match status" value="1"/>
</dbReference>
<evidence type="ECO:0000256" key="4">
    <source>
        <dbReference type="ARBA" id="ARBA00022490"/>
    </source>
</evidence>
<dbReference type="InterPro" id="IPR036081">
    <property type="entry name" value="Translin_sf"/>
</dbReference>
<gene>
    <name evidence="7" type="ORF">TWF696_007385</name>
</gene>
<dbReference type="InterPro" id="IPR002848">
    <property type="entry name" value="Translin_fam"/>
</dbReference>